<keyword evidence="2" id="KW-0472">Membrane</keyword>
<dbReference type="Pfam" id="PF03779">
    <property type="entry name" value="SPW"/>
    <property type="match status" value="1"/>
</dbReference>
<feature type="domain" description="SPW repeat-containing integral membrane" evidence="3">
    <location>
        <begin position="12"/>
        <end position="111"/>
    </location>
</feature>
<dbReference type="Proteomes" id="UP001247620">
    <property type="component" value="Unassembled WGS sequence"/>
</dbReference>
<evidence type="ECO:0000256" key="1">
    <source>
        <dbReference type="SAM" id="MobiDB-lite"/>
    </source>
</evidence>
<keyword evidence="5" id="KW-1185">Reference proteome</keyword>
<keyword evidence="2" id="KW-1133">Transmembrane helix</keyword>
<evidence type="ECO:0000256" key="2">
    <source>
        <dbReference type="SAM" id="Phobius"/>
    </source>
</evidence>
<keyword evidence="2" id="KW-0812">Transmembrane</keyword>
<dbReference type="RefSeq" id="WP_310094948.1">
    <property type="nucleotide sequence ID" value="NZ_JAVDUU010000002.1"/>
</dbReference>
<evidence type="ECO:0000313" key="4">
    <source>
        <dbReference type="EMBL" id="MDR6942150.1"/>
    </source>
</evidence>
<sequence length="143" mass="15756">MKSFIPKTLYAGLNYVIAIVLIASPWLFGFEGHKIGSALLLPMIIGWFQLIMAIFGNNKLGFIKQFPMGMHNFLDVLSGSFLLCSPWIYGYAAITFWPQVFLGGLIVVMGLFVKGSPFTDKPHEPAREGSLGSTDSHEGRLSV</sequence>
<comment type="caution">
    <text evidence="4">The sequence shown here is derived from an EMBL/GenBank/DDBJ whole genome shotgun (WGS) entry which is preliminary data.</text>
</comment>
<reference evidence="4 5" key="1">
    <citation type="submission" date="2023-07" db="EMBL/GenBank/DDBJ databases">
        <title>Sorghum-associated microbial communities from plants grown in Nebraska, USA.</title>
        <authorList>
            <person name="Schachtman D."/>
        </authorList>
    </citation>
    <scope>NUCLEOTIDE SEQUENCE [LARGE SCALE GENOMIC DNA]</scope>
    <source>
        <strain evidence="4 5">3262</strain>
    </source>
</reference>
<feature type="region of interest" description="Disordered" evidence="1">
    <location>
        <begin position="123"/>
        <end position="143"/>
    </location>
</feature>
<evidence type="ECO:0000313" key="5">
    <source>
        <dbReference type="Proteomes" id="UP001247620"/>
    </source>
</evidence>
<name>A0ABU1TBB5_9SPHI</name>
<accession>A0ABU1TBB5</accession>
<evidence type="ECO:0000259" key="3">
    <source>
        <dbReference type="Pfam" id="PF03779"/>
    </source>
</evidence>
<proteinExistence type="predicted"/>
<protein>
    <recommendedName>
        <fullName evidence="3">SPW repeat-containing integral membrane domain-containing protein</fullName>
    </recommendedName>
</protein>
<organism evidence="4 5">
    <name type="scientific">Mucilaginibacter pocheonensis</name>
    <dbReference type="NCBI Taxonomy" id="398050"/>
    <lineage>
        <taxon>Bacteria</taxon>
        <taxon>Pseudomonadati</taxon>
        <taxon>Bacteroidota</taxon>
        <taxon>Sphingobacteriia</taxon>
        <taxon>Sphingobacteriales</taxon>
        <taxon>Sphingobacteriaceae</taxon>
        <taxon>Mucilaginibacter</taxon>
    </lineage>
</organism>
<gene>
    <name evidence="4" type="ORF">J2W55_001992</name>
</gene>
<feature type="transmembrane region" description="Helical" evidence="2">
    <location>
        <begin position="35"/>
        <end position="56"/>
    </location>
</feature>
<feature type="transmembrane region" description="Helical" evidence="2">
    <location>
        <begin position="12"/>
        <end position="29"/>
    </location>
</feature>
<dbReference type="EMBL" id="JAVDUU010000002">
    <property type="protein sequence ID" value="MDR6942150.1"/>
    <property type="molecule type" value="Genomic_DNA"/>
</dbReference>
<feature type="transmembrane region" description="Helical" evidence="2">
    <location>
        <begin position="68"/>
        <end position="89"/>
    </location>
</feature>
<feature type="transmembrane region" description="Helical" evidence="2">
    <location>
        <begin position="95"/>
        <end position="113"/>
    </location>
</feature>
<dbReference type="InterPro" id="IPR005530">
    <property type="entry name" value="SPW"/>
</dbReference>